<dbReference type="OrthoDB" id="3563994at2759"/>
<evidence type="ECO:0000256" key="5">
    <source>
        <dbReference type="ARBA" id="ARBA00023015"/>
    </source>
</evidence>
<evidence type="ECO:0000259" key="11">
    <source>
        <dbReference type="PROSITE" id="PS50157"/>
    </source>
</evidence>
<protein>
    <recommendedName>
        <fullName evidence="11">C2H2-type domain-containing protein</fullName>
    </recommendedName>
</protein>
<keyword evidence="2" id="KW-0479">Metal-binding</keyword>
<proteinExistence type="predicted"/>
<evidence type="ECO:0000256" key="10">
    <source>
        <dbReference type="SAM" id="SignalP"/>
    </source>
</evidence>
<dbReference type="InterPro" id="IPR051061">
    <property type="entry name" value="Zinc_finger_trans_reg"/>
</dbReference>
<dbReference type="AlphaFoldDB" id="A0A2J6RXQ3"/>
<comment type="subcellular location">
    <subcellularLocation>
        <location evidence="1">Nucleus</location>
    </subcellularLocation>
</comment>
<feature type="compositionally biased region" description="Basic and acidic residues" evidence="9">
    <location>
        <begin position="1071"/>
        <end position="1083"/>
    </location>
</feature>
<evidence type="ECO:0000256" key="3">
    <source>
        <dbReference type="ARBA" id="ARBA00022771"/>
    </source>
</evidence>
<organism evidence="12 13">
    <name type="scientific">Hyaloscypha variabilis (strain UAMH 11265 / GT02V1 / F)</name>
    <name type="common">Meliniomyces variabilis</name>
    <dbReference type="NCBI Taxonomy" id="1149755"/>
    <lineage>
        <taxon>Eukaryota</taxon>
        <taxon>Fungi</taxon>
        <taxon>Dikarya</taxon>
        <taxon>Ascomycota</taxon>
        <taxon>Pezizomycotina</taxon>
        <taxon>Leotiomycetes</taxon>
        <taxon>Helotiales</taxon>
        <taxon>Hyaloscyphaceae</taxon>
        <taxon>Hyaloscypha</taxon>
        <taxon>Hyaloscypha variabilis</taxon>
    </lineage>
</organism>
<feature type="region of interest" description="Disordered" evidence="9">
    <location>
        <begin position="1049"/>
        <end position="1093"/>
    </location>
</feature>
<keyword evidence="7" id="KW-0539">Nucleus</keyword>
<dbReference type="GO" id="GO:0006357">
    <property type="term" value="P:regulation of transcription by RNA polymerase II"/>
    <property type="evidence" value="ECO:0007669"/>
    <property type="project" value="TreeGrafter"/>
</dbReference>
<feature type="domain" description="C2H2-type" evidence="11">
    <location>
        <begin position="393"/>
        <end position="429"/>
    </location>
</feature>
<keyword evidence="4" id="KW-0862">Zinc</keyword>
<feature type="compositionally biased region" description="Polar residues" evidence="9">
    <location>
        <begin position="299"/>
        <end position="309"/>
    </location>
</feature>
<keyword evidence="13" id="KW-1185">Reference proteome</keyword>
<feature type="compositionally biased region" description="Acidic residues" evidence="9">
    <location>
        <begin position="1058"/>
        <end position="1070"/>
    </location>
</feature>
<dbReference type="InterPro" id="IPR013087">
    <property type="entry name" value="Znf_C2H2_type"/>
</dbReference>
<feature type="chain" id="PRO_5014473714" description="C2H2-type domain-containing protein" evidence="10">
    <location>
        <begin position="32"/>
        <end position="1093"/>
    </location>
</feature>
<keyword evidence="3 8" id="KW-0863">Zinc-finger</keyword>
<feature type="domain" description="C2H2-type" evidence="11">
    <location>
        <begin position="961"/>
        <end position="988"/>
    </location>
</feature>
<dbReference type="PROSITE" id="PS00028">
    <property type="entry name" value="ZINC_FINGER_C2H2_1"/>
    <property type="match status" value="3"/>
</dbReference>
<dbReference type="EMBL" id="KZ613942">
    <property type="protein sequence ID" value="PMD43287.1"/>
    <property type="molecule type" value="Genomic_DNA"/>
</dbReference>
<evidence type="ECO:0000256" key="4">
    <source>
        <dbReference type="ARBA" id="ARBA00022833"/>
    </source>
</evidence>
<evidence type="ECO:0000256" key="1">
    <source>
        <dbReference type="ARBA" id="ARBA00004123"/>
    </source>
</evidence>
<reference evidence="12 13" key="1">
    <citation type="submission" date="2016-04" db="EMBL/GenBank/DDBJ databases">
        <title>A degradative enzymes factory behind the ericoid mycorrhizal symbiosis.</title>
        <authorList>
            <consortium name="DOE Joint Genome Institute"/>
            <person name="Martino E."/>
            <person name="Morin E."/>
            <person name="Grelet G."/>
            <person name="Kuo A."/>
            <person name="Kohler A."/>
            <person name="Daghino S."/>
            <person name="Barry K."/>
            <person name="Choi C."/>
            <person name="Cichocki N."/>
            <person name="Clum A."/>
            <person name="Copeland A."/>
            <person name="Hainaut M."/>
            <person name="Haridas S."/>
            <person name="Labutti K."/>
            <person name="Lindquist E."/>
            <person name="Lipzen A."/>
            <person name="Khouja H.-R."/>
            <person name="Murat C."/>
            <person name="Ohm R."/>
            <person name="Olson A."/>
            <person name="Spatafora J."/>
            <person name="Veneault-Fourrey C."/>
            <person name="Henrissat B."/>
            <person name="Grigoriev I."/>
            <person name="Martin F."/>
            <person name="Perotto S."/>
        </authorList>
    </citation>
    <scope>NUCLEOTIDE SEQUENCE [LARGE SCALE GENOMIC DNA]</scope>
    <source>
        <strain evidence="12 13">F</strain>
    </source>
</reference>
<name>A0A2J6RXQ3_HYAVF</name>
<evidence type="ECO:0000256" key="9">
    <source>
        <dbReference type="SAM" id="MobiDB-lite"/>
    </source>
</evidence>
<gene>
    <name evidence="12" type="ORF">L207DRAFT_631406</name>
</gene>
<dbReference type="PROSITE" id="PS50157">
    <property type="entry name" value="ZINC_FINGER_C2H2_2"/>
    <property type="match status" value="3"/>
</dbReference>
<evidence type="ECO:0000256" key="8">
    <source>
        <dbReference type="PROSITE-ProRule" id="PRU00042"/>
    </source>
</evidence>
<feature type="compositionally biased region" description="Acidic residues" evidence="9">
    <location>
        <begin position="275"/>
        <end position="284"/>
    </location>
</feature>
<feature type="domain" description="C2H2-type" evidence="11">
    <location>
        <begin position="987"/>
        <end position="1017"/>
    </location>
</feature>
<dbReference type="SMART" id="SM00355">
    <property type="entry name" value="ZnF_C2H2"/>
    <property type="match status" value="5"/>
</dbReference>
<evidence type="ECO:0000256" key="6">
    <source>
        <dbReference type="ARBA" id="ARBA00023163"/>
    </source>
</evidence>
<dbReference type="STRING" id="1149755.A0A2J6RXQ3"/>
<accession>A0A2J6RXQ3</accession>
<feature type="region of interest" description="Disordered" evidence="9">
    <location>
        <begin position="147"/>
        <end position="236"/>
    </location>
</feature>
<dbReference type="PANTHER" id="PTHR46179">
    <property type="entry name" value="ZINC FINGER PROTEIN"/>
    <property type="match status" value="1"/>
</dbReference>
<dbReference type="Pfam" id="PF00096">
    <property type="entry name" value="zf-C2H2"/>
    <property type="match status" value="1"/>
</dbReference>
<dbReference type="Proteomes" id="UP000235786">
    <property type="component" value="Unassembled WGS sequence"/>
</dbReference>
<dbReference type="Gene3D" id="3.30.160.60">
    <property type="entry name" value="Classic Zinc Finger"/>
    <property type="match status" value="2"/>
</dbReference>
<feature type="region of interest" description="Disordered" evidence="9">
    <location>
        <begin position="271"/>
        <end position="310"/>
    </location>
</feature>
<dbReference type="GO" id="GO:0005634">
    <property type="term" value="C:nucleus"/>
    <property type="evidence" value="ECO:0007669"/>
    <property type="project" value="UniProtKB-SubCell"/>
</dbReference>
<keyword evidence="5" id="KW-0805">Transcription regulation</keyword>
<evidence type="ECO:0000313" key="12">
    <source>
        <dbReference type="EMBL" id="PMD43287.1"/>
    </source>
</evidence>
<sequence length="1093" mass="122938">MRASPFNMFAPPKFQLFSFWVILSIAVHVTCYNDSRIWFTYGNSSIEYINDPAIDEAALTAAELPGTVISSLENVGDVPGPVPELVAGSADDHIPDERDSATILEAIGLAAPIQSQELPIPPFDLTGLGNELFSWGHYQESNSPVREFGADSEIPTYGEDVPEQLTVPGGERASSLADEELYPPDTLPAEIPGDQTPSNEEVDGSLQPASAQSTEEGTSKEESSAGSPGAPQIQQHISIEERWITHLRRTSRSRPGANLSPRRRRAVEEWLVNTSDDDDDDNDDPPPKKRAGTGDGIVDSNNVRASLGTSDDENDLLKRKFWTLDEDNPNPKRSRLWGQLGTAAAAAASLALLSEAERRTKRERSAVDPMKVRYILIVTEPMIRFTLTHNCLVQCKKINPLTGKPCNTLFSRPYDLTRHEELIHTRRRPKVHCPLCGEDKTFTRNDALTRHLRVVHPEYTLPTRRKRGQAVYINSVAEGRHHNNNHRPSLKLMPTPEAPHQGQNITRQPDTQPISQEELTVEVEGIYAGLLGIEAESIEADKQQAILALEHSRTQSQLNDEQWQSLIALHTKLLYSYNDFFLANQQPSASRELRRWARKYSMPLHVRRHGIINLLELLRQQLPASQEHMATFITLSYSMMNSLYAAVPAFQATWINCLADIARYRALVEDDIGLQEECMALANYWSSKAAAKSRELRGLPAPNLTRCPDNVHGTIARFLDHRDLVELSLSCTKLRTAYQPFLAERLKLKKERRYAELQDQWTTRATLALPLGEDEVLETMGSREVKTSFNLADSVPSAILEPQETIDDCLHLFLDLDVESTDEESNKSGPLYPPDDFHGTIPTKELLVPALLHSRNDLTVMKLGEEDRSSEQDDQECDSGDEMMNIDEEEETADHIQSKHIPKFGSAVDGRSAFTQDDEKNSFDFSTPSMTDGSTTIKYSPHSKFSPSTPCLLTSPNSGSYHCPQCTYSCRRMCDLRKHSKYHIKEFHCSLPTCKRSFSRKQDLVRHGRGPHQNGSEEHYCPHAKCRAKNKKPFPRKDNLMKHLRNVHGLIESKGDEQVEDGEHIEEEEQRVENEPKEEDKGEQNYPPGSDIP</sequence>
<keyword evidence="6" id="KW-0804">Transcription</keyword>
<dbReference type="PANTHER" id="PTHR46179:SF13">
    <property type="entry name" value="C2H2-TYPE DOMAIN-CONTAINING PROTEIN"/>
    <property type="match status" value="1"/>
</dbReference>
<keyword evidence="10" id="KW-0732">Signal</keyword>
<dbReference type="GO" id="GO:0008270">
    <property type="term" value="F:zinc ion binding"/>
    <property type="evidence" value="ECO:0007669"/>
    <property type="project" value="UniProtKB-KW"/>
</dbReference>
<evidence type="ECO:0000256" key="2">
    <source>
        <dbReference type="ARBA" id="ARBA00022723"/>
    </source>
</evidence>
<evidence type="ECO:0000256" key="7">
    <source>
        <dbReference type="ARBA" id="ARBA00023242"/>
    </source>
</evidence>
<evidence type="ECO:0000313" key="13">
    <source>
        <dbReference type="Proteomes" id="UP000235786"/>
    </source>
</evidence>
<feature type="signal peptide" evidence="10">
    <location>
        <begin position="1"/>
        <end position="31"/>
    </location>
</feature>